<dbReference type="PANTHER" id="PTHR31912">
    <property type="entry name" value="IP13529P"/>
    <property type="match status" value="1"/>
</dbReference>
<dbReference type="VEuPathDB" id="FungiDB:VP01_1050g12"/>
<evidence type="ECO:0000313" key="1">
    <source>
        <dbReference type="EMBL" id="KNZ64248.1"/>
    </source>
</evidence>
<dbReference type="STRING" id="27349.A0A0L6VU63"/>
<proteinExistence type="predicted"/>
<name>A0A0L6VU63_9BASI</name>
<dbReference type="AlphaFoldDB" id="A0A0L6VU63"/>
<protein>
    <submittedName>
        <fullName evidence="1">Uncharacterized protein</fullName>
    </submittedName>
</protein>
<keyword evidence="2" id="KW-1185">Reference proteome</keyword>
<dbReference type="EMBL" id="LAVV01000566">
    <property type="protein sequence ID" value="KNZ64248.1"/>
    <property type="molecule type" value="Genomic_DNA"/>
</dbReference>
<evidence type="ECO:0000313" key="2">
    <source>
        <dbReference type="Proteomes" id="UP000037035"/>
    </source>
</evidence>
<dbReference type="PANTHER" id="PTHR31912:SF34">
    <property type="entry name" value="NOTOCHORD-RELATED PROTEIN"/>
    <property type="match status" value="1"/>
</dbReference>
<organism evidence="1 2">
    <name type="scientific">Puccinia sorghi</name>
    <dbReference type="NCBI Taxonomy" id="27349"/>
    <lineage>
        <taxon>Eukaryota</taxon>
        <taxon>Fungi</taxon>
        <taxon>Dikarya</taxon>
        <taxon>Basidiomycota</taxon>
        <taxon>Pucciniomycotina</taxon>
        <taxon>Pucciniomycetes</taxon>
        <taxon>Pucciniales</taxon>
        <taxon>Pucciniaceae</taxon>
        <taxon>Puccinia</taxon>
    </lineage>
</organism>
<dbReference type="OrthoDB" id="2507436at2759"/>
<gene>
    <name evidence="1" type="ORF">VP01_1050g12</name>
</gene>
<sequence>MADYTASEKLGINKLGINISTPNSHLVVLPVNDPDCEMEDTIKNVAQVKFCFESTKATHANQLKSALDQIAEMSPANFFDSSRGTVDPRAENSEWTNLLYDKMEEDEFDVEDNCFPFKNKIISGYILTLDVYNQIQVILKSLCQLNLPAWSTIRRAQACIRKFLNIDIILLSTSVWGHSLLILGRKKHPQEVAPRIEFYPVDPYGQDCFKLSQAQKFHWRLLNISWLCLFFFKSLTPSFLVNVSSSKSAKSIKNHFSYSSPPTYLKTPLNYILSWSISSKMNIQKLNSLMINIYPTYVKINYMKSIGISLPCEELSLPNPWNIKATHIFLSYCIWTATRSKKSRIQLSFLVNFQPGWSFGNFYEITSDEFEAYVISIDQPVLDTIMMLFFLEDSPLNAEITNTPIPDIIAVKNTRKIYGIRDFVKNRFIEGKRKISPAQLKNRILALAKEDITELFNPFVKLQVFCGCKNTPVEILHIFMLGVVKYLVWDIIHKIKKDKKKNKILELIGCLQSFNTNYLNIPLLKPLYRINQYQSLKYGFLFPKFPLELSKPTSASCQLTKQNSSRTSKHLSVISSYNLLRHGSKNPNSTCYSIYLNQSCFLGLLVLFQQKNLNHIRSTAKITCSTACICTMTVNQSLVESILENCWSKNRSFLALSECQLQAVEQVFFLKWGFSELSTLPTTSLYASHYLAGKYIIHQQNQLKTYHQNLWLSLKIT</sequence>
<reference evidence="1 2" key="1">
    <citation type="submission" date="2015-08" db="EMBL/GenBank/DDBJ databases">
        <title>Next Generation Sequencing and Analysis of the Genome of Puccinia sorghi L Schw, the Causal Agent of Maize Common Rust.</title>
        <authorList>
            <person name="Rochi L."/>
            <person name="Burguener G."/>
            <person name="Darino M."/>
            <person name="Turjanski A."/>
            <person name="Kreff E."/>
            <person name="Dieguez M.J."/>
            <person name="Sacco F."/>
        </authorList>
    </citation>
    <scope>NUCLEOTIDE SEQUENCE [LARGE SCALE GENOMIC DNA]</scope>
    <source>
        <strain evidence="1 2">RO10H11247</strain>
    </source>
</reference>
<dbReference type="Proteomes" id="UP000037035">
    <property type="component" value="Unassembled WGS sequence"/>
</dbReference>
<accession>A0A0L6VU63</accession>
<comment type="caution">
    <text evidence="1">The sequence shown here is derived from an EMBL/GenBank/DDBJ whole genome shotgun (WGS) entry which is preliminary data.</text>
</comment>